<sequence>MDTHGEEKLKLMSSDLGLGHGRGDVISVDSALKSNEVKSPSRSKAGLLFGTQLTPLERYSDDSLGNNAGKLSSMV</sequence>
<proteinExistence type="predicted"/>
<keyword evidence="2" id="KW-1185">Reference proteome</keyword>
<gene>
    <name evidence="1" type="ORF">E2C01_063510</name>
</gene>
<accession>A0A5B7H9C6</accession>
<comment type="caution">
    <text evidence="1">The sequence shown here is derived from an EMBL/GenBank/DDBJ whole genome shotgun (WGS) entry which is preliminary data.</text>
</comment>
<dbReference type="Proteomes" id="UP000324222">
    <property type="component" value="Unassembled WGS sequence"/>
</dbReference>
<evidence type="ECO:0000313" key="1">
    <source>
        <dbReference type="EMBL" id="MPC69291.1"/>
    </source>
</evidence>
<evidence type="ECO:0000313" key="2">
    <source>
        <dbReference type="Proteomes" id="UP000324222"/>
    </source>
</evidence>
<reference evidence="1 2" key="1">
    <citation type="submission" date="2019-05" db="EMBL/GenBank/DDBJ databases">
        <title>Another draft genome of Portunus trituberculatus and its Hox gene families provides insights of decapod evolution.</title>
        <authorList>
            <person name="Jeong J.-H."/>
            <person name="Song I."/>
            <person name="Kim S."/>
            <person name="Choi T."/>
            <person name="Kim D."/>
            <person name="Ryu S."/>
            <person name="Kim W."/>
        </authorList>
    </citation>
    <scope>NUCLEOTIDE SEQUENCE [LARGE SCALE GENOMIC DNA]</scope>
    <source>
        <tissue evidence="1">Muscle</tissue>
    </source>
</reference>
<protein>
    <submittedName>
        <fullName evidence="1">Uncharacterized protein</fullName>
    </submittedName>
</protein>
<name>A0A5B7H9C6_PORTR</name>
<organism evidence="1 2">
    <name type="scientific">Portunus trituberculatus</name>
    <name type="common">Swimming crab</name>
    <name type="synonym">Neptunus trituberculatus</name>
    <dbReference type="NCBI Taxonomy" id="210409"/>
    <lineage>
        <taxon>Eukaryota</taxon>
        <taxon>Metazoa</taxon>
        <taxon>Ecdysozoa</taxon>
        <taxon>Arthropoda</taxon>
        <taxon>Crustacea</taxon>
        <taxon>Multicrustacea</taxon>
        <taxon>Malacostraca</taxon>
        <taxon>Eumalacostraca</taxon>
        <taxon>Eucarida</taxon>
        <taxon>Decapoda</taxon>
        <taxon>Pleocyemata</taxon>
        <taxon>Brachyura</taxon>
        <taxon>Eubrachyura</taxon>
        <taxon>Portunoidea</taxon>
        <taxon>Portunidae</taxon>
        <taxon>Portuninae</taxon>
        <taxon>Portunus</taxon>
    </lineage>
</organism>
<dbReference type="EMBL" id="VSRR010029167">
    <property type="protein sequence ID" value="MPC69291.1"/>
    <property type="molecule type" value="Genomic_DNA"/>
</dbReference>
<dbReference type="AlphaFoldDB" id="A0A5B7H9C6"/>